<evidence type="ECO:0000256" key="7">
    <source>
        <dbReference type="SAM" id="Phobius"/>
    </source>
</evidence>
<reference evidence="8 9" key="1">
    <citation type="journal article" date="2015" name="J. Biotechnol.">
        <title>Complete genome sequence of Paenibacillus beijingensis 7188(T) (=DSM 24997(T)), a novel rhizobacterium from jujube garden soil.</title>
        <authorList>
            <person name="Kwak Y."/>
            <person name="Shin J.H."/>
        </authorList>
    </citation>
    <scope>NUCLEOTIDE SEQUENCE [LARGE SCALE GENOMIC DNA]</scope>
    <source>
        <strain evidence="8 9">DSM 24997</strain>
    </source>
</reference>
<feature type="transmembrane region" description="Helical" evidence="7">
    <location>
        <begin position="212"/>
        <end position="232"/>
    </location>
</feature>
<protein>
    <submittedName>
        <fullName evidence="8">ChrA protein</fullName>
    </submittedName>
</protein>
<feature type="transmembrane region" description="Helical" evidence="7">
    <location>
        <begin position="167"/>
        <end position="191"/>
    </location>
</feature>
<feature type="transmembrane region" description="Helical" evidence="7">
    <location>
        <begin position="283"/>
        <end position="302"/>
    </location>
</feature>
<dbReference type="AlphaFoldDB" id="A0A0D5NH22"/>
<dbReference type="InterPro" id="IPR003370">
    <property type="entry name" value="Chromate_transpt"/>
</dbReference>
<feature type="transmembrane region" description="Helical" evidence="7">
    <location>
        <begin position="365"/>
        <end position="386"/>
    </location>
</feature>
<feature type="transmembrane region" description="Helical" evidence="7">
    <location>
        <begin position="96"/>
        <end position="117"/>
    </location>
</feature>
<dbReference type="InterPro" id="IPR014047">
    <property type="entry name" value="Chr_Tranpt_l_chain"/>
</dbReference>
<keyword evidence="4 7" id="KW-0812">Transmembrane</keyword>
<dbReference type="PATRIC" id="fig|1126833.4.peg.1841"/>
<evidence type="ECO:0000256" key="5">
    <source>
        <dbReference type="ARBA" id="ARBA00022989"/>
    </source>
</evidence>
<evidence type="ECO:0000256" key="1">
    <source>
        <dbReference type="ARBA" id="ARBA00004651"/>
    </source>
</evidence>
<dbReference type="PIRSF" id="PIRSF004810">
    <property type="entry name" value="ChrA"/>
    <property type="match status" value="1"/>
</dbReference>
<dbReference type="RefSeq" id="WP_045670014.1">
    <property type="nucleotide sequence ID" value="NZ_CP011058.1"/>
</dbReference>
<feature type="transmembrane region" description="Helical" evidence="7">
    <location>
        <begin position="308"/>
        <end position="330"/>
    </location>
</feature>
<evidence type="ECO:0000256" key="3">
    <source>
        <dbReference type="ARBA" id="ARBA00022475"/>
    </source>
</evidence>
<keyword evidence="6 7" id="KW-0472">Membrane</keyword>
<evidence type="ECO:0000256" key="4">
    <source>
        <dbReference type="ARBA" id="ARBA00022692"/>
    </source>
</evidence>
<dbReference type="HOGENOM" id="CLU_018106_0_1_9"/>
<dbReference type="Pfam" id="PF02417">
    <property type="entry name" value="Chromate_transp"/>
    <property type="match status" value="2"/>
</dbReference>
<dbReference type="NCBIfam" id="TIGR00937">
    <property type="entry name" value="2A51"/>
    <property type="match status" value="1"/>
</dbReference>
<keyword evidence="9" id="KW-1185">Reference proteome</keyword>
<gene>
    <name evidence="8" type="ORF">VN24_08350</name>
</gene>
<accession>A0A0D5NH22</accession>
<sequence length="407" mass="42959">MNSVNVQQTKAQRPGSGRLRRLAEVALVSAKLGLTSFGGPIAHIGYFHNEYIRRRKWMDEKSYADLVALCQFLPGPASSQVGIGIGVVRAGLLGGLMAWIGFTLPSVIALVAFAFLLKGFDIDGSGWIHGLKIVAVAIVAQAILGIGRNLTPDRNRVTIAVITASAALLWPSAFTQVALIAAAGIAGLWLYRSAAVAESPELPVRISRTLGAFCLILFFALLVGLPFVRQFTSGAGWLPLFDSFYRSGSLVFGGGHVVLPLLEREVVPSGWVSREDFLTGYGAAQAVPGPLFTFAAYLGAIASGVSGALIATTAIFLPAFLLIIGTLPFWNALRKNPRVQGALTGINAAVVGLLLAALYDPLWTTAILAPADFALASILLIMLVFWKLPPWVVVLAGAAGGMLISLI</sequence>
<dbReference type="KEGG" id="pbj:VN24_08350"/>
<feature type="transmembrane region" description="Helical" evidence="7">
    <location>
        <begin position="342"/>
        <end position="359"/>
    </location>
</feature>
<evidence type="ECO:0000256" key="6">
    <source>
        <dbReference type="ARBA" id="ARBA00023136"/>
    </source>
</evidence>
<comment type="subcellular location">
    <subcellularLocation>
        <location evidence="1">Cell membrane</location>
        <topology evidence="1">Multi-pass membrane protein</topology>
    </subcellularLocation>
</comment>
<evidence type="ECO:0000256" key="2">
    <source>
        <dbReference type="ARBA" id="ARBA00005262"/>
    </source>
</evidence>
<evidence type="ECO:0000313" key="9">
    <source>
        <dbReference type="Proteomes" id="UP000032633"/>
    </source>
</evidence>
<keyword evidence="5 7" id="KW-1133">Transmembrane helix</keyword>
<proteinExistence type="inferred from homology"/>
<dbReference type="STRING" id="1126833.VN24_08350"/>
<dbReference type="OrthoDB" id="9788907at2"/>
<reference evidence="9" key="2">
    <citation type="submission" date="2015-03" db="EMBL/GenBank/DDBJ databases">
        <title>Genome sequence of Paenibacillus beijingensis strain DSM 24997T.</title>
        <authorList>
            <person name="Kwak Y."/>
            <person name="Shin J.-H."/>
        </authorList>
    </citation>
    <scope>NUCLEOTIDE SEQUENCE [LARGE SCALE GENOMIC DNA]</scope>
    <source>
        <strain evidence="9">DSM 24997</strain>
    </source>
</reference>
<dbReference type="PANTHER" id="PTHR33567">
    <property type="entry name" value="CHROMATE ION TRANSPORTER (EUROFUNG)"/>
    <property type="match status" value="1"/>
</dbReference>
<feature type="transmembrane region" description="Helical" evidence="7">
    <location>
        <begin position="129"/>
        <end position="147"/>
    </location>
</feature>
<dbReference type="PANTHER" id="PTHR33567:SF3">
    <property type="entry name" value="CHROMATE ION TRANSPORTER (EUROFUNG)"/>
    <property type="match status" value="1"/>
</dbReference>
<dbReference type="EMBL" id="CP011058">
    <property type="protein sequence ID" value="AJY74581.1"/>
    <property type="molecule type" value="Genomic_DNA"/>
</dbReference>
<dbReference type="GO" id="GO:0015109">
    <property type="term" value="F:chromate transmembrane transporter activity"/>
    <property type="evidence" value="ECO:0007669"/>
    <property type="project" value="InterPro"/>
</dbReference>
<dbReference type="Proteomes" id="UP000032633">
    <property type="component" value="Chromosome"/>
</dbReference>
<organism evidence="8 9">
    <name type="scientific">Paenibacillus beijingensis</name>
    <dbReference type="NCBI Taxonomy" id="1126833"/>
    <lineage>
        <taxon>Bacteria</taxon>
        <taxon>Bacillati</taxon>
        <taxon>Bacillota</taxon>
        <taxon>Bacilli</taxon>
        <taxon>Bacillales</taxon>
        <taxon>Paenibacillaceae</taxon>
        <taxon>Paenibacillus</taxon>
    </lineage>
</organism>
<comment type="similarity">
    <text evidence="2">Belongs to the chromate ion transporter (CHR) (TC 2.A.51) family.</text>
</comment>
<dbReference type="GO" id="GO:0005886">
    <property type="term" value="C:plasma membrane"/>
    <property type="evidence" value="ECO:0007669"/>
    <property type="project" value="UniProtKB-SubCell"/>
</dbReference>
<name>A0A0D5NH22_9BACL</name>
<keyword evidence="3" id="KW-1003">Cell membrane</keyword>
<evidence type="ECO:0000313" key="8">
    <source>
        <dbReference type="EMBL" id="AJY74581.1"/>
    </source>
</evidence>